<evidence type="ECO:0000313" key="11">
    <source>
        <dbReference type="Proteomes" id="UP000237061"/>
    </source>
</evidence>
<dbReference type="GO" id="GO:0046168">
    <property type="term" value="P:glycerol-3-phosphate catabolic process"/>
    <property type="evidence" value="ECO:0007669"/>
    <property type="project" value="TreeGrafter"/>
</dbReference>
<dbReference type="SUPFAM" id="SSF51905">
    <property type="entry name" value="FAD/NAD(P)-binding domain"/>
    <property type="match status" value="1"/>
</dbReference>
<dbReference type="Gene3D" id="3.30.9.10">
    <property type="entry name" value="D-Amino Acid Oxidase, subunit A, domain 2"/>
    <property type="match status" value="1"/>
</dbReference>
<dbReference type="GO" id="GO:0009331">
    <property type="term" value="C:glycerol-3-phosphate dehydrogenase (FAD) complex"/>
    <property type="evidence" value="ECO:0007669"/>
    <property type="project" value="UniProtKB-UniRule"/>
</dbReference>
<dbReference type="PANTHER" id="PTHR11985">
    <property type="entry name" value="GLYCEROL-3-PHOSPHATE DEHYDROGENASE"/>
    <property type="match status" value="1"/>
</dbReference>
<reference evidence="10 11" key="1">
    <citation type="submission" date="2018-01" db="EMBL/GenBank/DDBJ databases">
        <title>Arthrobacter sp. nov., from glaciers in China.</title>
        <authorList>
            <person name="Liu Q."/>
            <person name="Xin Y.-H."/>
        </authorList>
    </citation>
    <scope>NUCLEOTIDE SEQUENCE [LARGE SCALE GENOMIC DNA]</scope>
    <source>
        <strain evidence="10 11">HLT2-12-2</strain>
    </source>
</reference>
<evidence type="ECO:0000256" key="7">
    <source>
        <dbReference type="RuleBase" id="RU361217"/>
    </source>
</evidence>
<evidence type="ECO:0000313" key="10">
    <source>
        <dbReference type="EMBL" id="POH72623.1"/>
    </source>
</evidence>
<dbReference type="GO" id="GO:0006071">
    <property type="term" value="P:glycerol metabolic process"/>
    <property type="evidence" value="ECO:0007669"/>
    <property type="project" value="UniProtKB-KW"/>
</dbReference>
<dbReference type="Pfam" id="PF16901">
    <property type="entry name" value="DAO_C"/>
    <property type="match status" value="1"/>
</dbReference>
<name>A0A2S3ZTW4_ARTGL</name>
<evidence type="ECO:0000256" key="5">
    <source>
        <dbReference type="ARBA" id="ARBA00022827"/>
    </source>
</evidence>
<dbReference type="AlphaFoldDB" id="A0A2S3ZTW4"/>
<comment type="caution">
    <text evidence="10">The sequence shown here is derived from an EMBL/GenBank/DDBJ whole genome shotgun (WGS) entry which is preliminary data.</text>
</comment>
<proteinExistence type="inferred from homology"/>
<evidence type="ECO:0000256" key="6">
    <source>
        <dbReference type="ARBA" id="ARBA00023002"/>
    </source>
</evidence>
<dbReference type="Proteomes" id="UP000237061">
    <property type="component" value="Unassembled WGS sequence"/>
</dbReference>
<comment type="cofactor">
    <cofactor evidence="1 7">
        <name>FAD</name>
        <dbReference type="ChEBI" id="CHEBI:57692"/>
    </cofactor>
</comment>
<feature type="domain" description="Alpha-glycerophosphate oxidase C-terminal" evidence="9">
    <location>
        <begin position="407"/>
        <end position="500"/>
    </location>
</feature>
<dbReference type="InterPro" id="IPR036188">
    <property type="entry name" value="FAD/NAD-bd_sf"/>
</dbReference>
<dbReference type="Pfam" id="PF01266">
    <property type="entry name" value="DAO"/>
    <property type="match status" value="1"/>
</dbReference>
<dbReference type="PRINTS" id="PR01001">
    <property type="entry name" value="FADG3PDH"/>
</dbReference>
<dbReference type="PROSITE" id="PS00977">
    <property type="entry name" value="FAD_G3PDH_1"/>
    <property type="match status" value="1"/>
</dbReference>
<dbReference type="Gene3D" id="3.50.50.60">
    <property type="entry name" value="FAD/NAD(P)-binding domain"/>
    <property type="match status" value="1"/>
</dbReference>
<comment type="similarity">
    <text evidence="2 7">Belongs to the FAD-dependent glycerol-3-phosphate dehydrogenase family.</text>
</comment>
<comment type="catalytic activity">
    <reaction evidence="7">
        <text>a quinone + sn-glycerol 3-phosphate = dihydroxyacetone phosphate + a quinol</text>
        <dbReference type="Rhea" id="RHEA:18977"/>
        <dbReference type="ChEBI" id="CHEBI:24646"/>
        <dbReference type="ChEBI" id="CHEBI:57597"/>
        <dbReference type="ChEBI" id="CHEBI:57642"/>
        <dbReference type="ChEBI" id="CHEBI:132124"/>
        <dbReference type="EC" id="1.1.5.3"/>
    </reaction>
</comment>
<dbReference type="EMBL" id="PPXC01000012">
    <property type="protein sequence ID" value="POH72623.1"/>
    <property type="molecule type" value="Genomic_DNA"/>
</dbReference>
<evidence type="ECO:0000256" key="3">
    <source>
        <dbReference type="ARBA" id="ARBA00022630"/>
    </source>
</evidence>
<gene>
    <name evidence="10" type="ORF">CVS27_14710</name>
</gene>
<dbReference type="GO" id="GO:0004368">
    <property type="term" value="F:glycerol-3-phosphate dehydrogenase (quinone) activity"/>
    <property type="evidence" value="ECO:0007669"/>
    <property type="project" value="UniProtKB-EC"/>
</dbReference>
<sequence>MKNPSWINCESRQRALEHVAHHTVDVVVVGGGITGAGVALDAVSRGLSVALIESHDFGAGTSGYSSKLIHGGLRYLARMDFAVAWESAMERRWLMSNIAPHLVRPLGFVIPDARSAPAWEGAAAALGVVIYDVLRRLSGLGSKTLPRPQLLSNQAVTALAPALDVTALRRGYLYWDGQAVDDARLVLGVVRTAARHGAHVLRDVKASSLTATTVEAVDTRTGARVAIQARAVVNTTGVWAGDFEPQLSVTPSRGTHLVVRAERMGNPHAAHTVGVPGHFGRYVFVLPQPCGLVYIGLTDEADHTADGHRPQVPEHDVDFLLDVVNATLTVPLTREDVVGSFAGLRPLVEAAHGDGPDGTADISRRHLIRDVPGAPITVVGGKMTTYRRMAQDAVDAVVARLGIEASCRTKTLPLVGAASATVLGTIDAPARLVAKYGTEAAAVQALQLQDPRLAEPLFDGTEITGAELFFAVQAEGAASMADLLERRTRLAFVPADAALARGRAEQILAMAESFSSREQTSARNEAGE</sequence>
<dbReference type="EC" id="1.1.5.3" evidence="7"/>
<dbReference type="InterPro" id="IPR031656">
    <property type="entry name" value="DAO_C"/>
</dbReference>
<keyword evidence="4" id="KW-0319">Glycerol metabolism</keyword>
<keyword evidence="6 7" id="KW-0560">Oxidoreductase</keyword>
<keyword evidence="11" id="KW-1185">Reference proteome</keyword>
<evidence type="ECO:0000259" key="9">
    <source>
        <dbReference type="Pfam" id="PF16901"/>
    </source>
</evidence>
<evidence type="ECO:0000259" key="8">
    <source>
        <dbReference type="Pfam" id="PF01266"/>
    </source>
</evidence>
<protein>
    <recommendedName>
        <fullName evidence="7">Glycerol-3-phosphate dehydrogenase</fullName>
        <ecNumber evidence="7">1.1.5.3</ecNumber>
    </recommendedName>
</protein>
<dbReference type="Gene3D" id="1.10.8.870">
    <property type="entry name" value="Alpha-glycerophosphate oxidase, cap domain"/>
    <property type="match status" value="1"/>
</dbReference>
<feature type="domain" description="FAD dependent oxidoreductase" evidence="8">
    <location>
        <begin position="25"/>
        <end position="351"/>
    </location>
</feature>
<dbReference type="PROSITE" id="PS00978">
    <property type="entry name" value="FAD_G3PDH_2"/>
    <property type="match status" value="1"/>
</dbReference>
<evidence type="ECO:0000256" key="4">
    <source>
        <dbReference type="ARBA" id="ARBA00022798"/>
    </source>
</evidence>
<organism evidence="10 11">
    <name type="scientific">Arthrobacter glacialis</name>
    <dbReference type="NCBI Taxonomy" id="1664"/>
    <lineage>
        <taxon>Bacteria</taxon>
        <taxon>Bacillati</taxon>
        <taxon>Actinomycetota</taxon>
        <taxon>Actinomycetes</taxon>
        <taxon>Micrococcales</taxon>
        <taxon>Micrococcaceae</taxon>
        <taxon>Arthrobacter</taxon>
    </lineage>
</organism>
<dbReference type="PANTHER" id="PTHR11985:SF35">
    <property type="entry name" value="ANAEROBIC GLYCEROL-3-PHOSPHATE DEHYDROGENASE SUBUNIT A"/>
    <property type="match status" value="1"/>
</dbReference>
<keyword evidence="3 7" id="KW-0285">Flavoprotein</keyword>
<accession>A0A2S3ZTW4</accession>
<keyword evidence="5" id="KW-0274">FAD</keyword>
<evidence type="ECO:0000256" key="2">
    <source>
        <dbReference type="ARBA" id="ARBA00007330"/>
    </source>
</evidence>
<dbReference type="InterPro" id="IPR038299">
    <property type="entry name" value="DAO_C_sf"/>
</dbReference>
<evidence type="ECO:0000256" key="1">
    <source>
        <dbReference type="ARBA" id="ARBA00001974"/>
    </source>
</evidence>
<dbReference type="InterPro" id="IPR000447">
    <property type="entry name" value="G3P_DH_FAD-dep"/>
</dbReference>
<dbReference type="InterPro" id="IPR006076">
    <property type="entry name" value="FAD-dep_OxRdtase"/>
</dbReference>